<gene>
    <name evidence="3" type="ORF">Ddye_030665</name>
</gene>
<keyword evidence="4" id="KW-1185">Reference proteome</keyword>
<dbReference type="InterPro" id="IPR026960">
    <property type="entry name" value="RVT-Znf"/>
</dbReference>
<protein>
    <recommendedName>
        <fullName evidence="2">Reverse transcriptase zinc-binding domain-containing protein</fullName>
    </recommendedName>
</protein>
<proteinExistence type="predicted"/>
<evidence type="ECO:0000313" key="3">
    <source>
        <dbReference type="EMBL" id="KAK2635873.1"/>
    </source>
</evidence>
<comment type="caution">
    <text evidence="3">The sequence shown here is derived from an EMBL/GenBank/DDBJ whole genome shotgun (WGS) entry which is preliminary data.</text>
</comment>
<dbReference type="AlphaFoldDB" id="A0AAD9THT7"/>
<evidence type="ECO:0000256" key="1">
    <source>
        <dbReference type="SAM" id="MobiDB-lite"/>
    </source>
</evidence>
<accession>A0AAD9THT7</accession>
<name>A0AAD9THT7_9ROSI</name>
<feature type="region of interest" description="Disordered" evidence="1">
    <location>
        <begin position="24"/>
        <end position="60"/>
    </location>
</feature>
<dbReference type="Pfam" id="PF13966">
    <property type="entry name" value="zf-RVT"/>
    <property type="match status" value="1"/>
</dbReference>
<organism evidence="3 4">
    <name type="scientific">Dipteronia dyeriana</name>
    <dbReference type="NCBI Taxonomy" id="168575"/>
    <lineage>
        <taxon>Eukaryota</taxon>
        <taxon>Viridiplantae</taxon>
        <taxon>Streptophyta</taxon>
        <taxon>Embryophyta</taxon>
        <taxon>Tracheophyta</taxon>
        <taxon>Spermatophyta</taxon>
        <taxon>Magnoliopsida</taxon>
        <taxon>eudicotyledons</taxon>
        <taxon>Gunneridae</taxon>
        <taxon>Pentapetalae</taxon>
        <taxon>rosids</taxon>
        <taxon>malvids</taxon>
        <taxon>Sapindales</taxon>
        <taxon>Sapindaceae</taxon>
        <taxon>Hippocastanoideae</taxon>
        <taxon>Acereae</taxon>
        <taxon>Dipteronia</taxon>
    </lineage>
</organism>
<evidence type="ECO:0000259" key="2">
    <source>
        <dbReference type="Pfam" id="PF13966"/>
    </source>
</evidence>
<dbReference type="Proteomes" id="UP001280121">
    <property type="component" value="Unassembled WGS sequence"/>
</dbReference>
<dbReference type="EMBL" id="JANJYI010000009">
    <property type="protein sequence ID" value="KAK2635873.1"/>
    <property type="molecule type" value="Genomic_DNA"/>
</dbReference>
<sequence>MRDWGLGKGNFPLNTHSHFPQMGFGGKGDGGFRNGNKGRGEGGGTLPRLNGPPCPSLSPSTDQVSSKLHWNGFCPPKVEIFVWTLLKDKVLVKDVLSHFGVDMASDWNYPICKDCRESMDHLFLHCSWMWKIWTRCLSW</sequence>
<reference evidence="3" key="1">
    <citation type="journal article" date="2023" name="Plant J.">
        <title>Genome sequences and population genomics provide insights into the demographic history, inbreeding, and mutation load of two 'living fossil' tree species of Dipteronia.</title>
        <authorList>
            <person name="Feng Y."/>
            <person name="Comes H.P."/>
            <person name="Chen J."/>
            <person name="Zhu S."/>
            <person name="Lu R."/>
            <person name="Zhang X."/>
            <person name="Li P."/>
            <person name="Qiu J."/>
            <person name="Olsen K.M."/>
            <person name="Qiu Y."/>
        </authorList>
    </citation>
    <scope>NUCLEOTIDE SEQUENCE</scope>
    <source>
        <strain evidence="3">KIB01</strain>
    </source>
</reference>
<evidence type="ECO:0000313" key="4">
    <source>
        <dbReference type="Proteomes" id="UP001280121"/>
    </source>
</evidence>
<feature type="compositionally biased region" description="Gly residues" evidence="1">
    <location>
        <begin position="24"/>
        <end position="33"/>
    </location>
</feature>
<feature type="domain" description="Reverse transcriptase zinc-binding" evidence="2">
    <location>
        <begin position="63"/>
        <end position="133"/>
    </location>
</feature>